<comment type="subcellular location">
    <subcellularLocation>
        <location evidence="1">Membrane</location>
        <topology evidence="1">Single-pass membrane protein</topology>
    </subcellularLocation>
</comment>
<evidence type="ECO:0000259" key="7">
    <source>
        <dbReference type="PROSITE" id="PS50076"/>
    </source>
</evidence>
<dbReference type="CDD" id="cd06257">
    <property type="entry name" value="DnaJ"/>
    <property type="match status" value="1"/>
</dbReference>
<dbReference type="PANTHER" id="PTHR12763:SF28">
    <property type="entry name" value="GEO10507P1-RELATED"/>
    <property type="match status" value="1"/>
</dbReference>
<evidence type="ECO:0000256" key="4">
    <source>
        <dbReference type="ARBA" id="ARBA00023136"/>
    </source>
</evidence>
<dbReference type="Pfam" id="PF00226">
    <property type="entry name" value="DnaJ"/>
    <property type="match status" value="1"/>
</dbReference>
<reference evidence="8 9" key="1">
    <citation type="submission" date="2018-07" db="EMBL/GenBank/DDBJ databases">
        <title>Genomic Encyclopedia of Type Strains, Phase IV (KMG-IV): sequencing the most valuable type-strain genomes for metagenomic binning, comparative biology and taxonomic classification.</title>
        <authorList>
            <person name="Goeker M."/>
        </authorList>
    </citation>
    <scope>NUCLEOTIDE SEQUENCE [LARGE SCALE GENOMIC DNA]</scope>
    <source>
        <strain evidence="8 9">DSM 26725</strain>
    </source>
</reference>
<keyword evidence="2 6" id="KW-0812">Transmembrane</keyword>
<protein>
    <submittedName>
        <fullName evidence="8">DnaJ-like protein</fullName>
    </submittedName>
</protein>
<gene>
    <name evidence="8" type="ORF">DFR46_2503</name>
</gene>
<accession>A0A3D9FK39</accession>
<dbReference type="SMART" id="SM00271">
    <property type="entry name" value="DnaJ"/>
    <property type="match status" value="1"/>
</dbReference>
<evidence type="ECO:0000256" key="5">
    <source>
        <dbReference type="ARBA" id="ARBA00038105"/>
    </source>
</evidence>
<evidence type="ECO:0000313" key="8">
    <source>
        <dbReference type="EMBL" id="RED17456.1"/>
    </source>
</evidence>
<dbReference type="OrthoDB" id="9811070at2"/>
<organism evidence="8 9">
    <name type="scientific">Parasphingopyxis lamellibrachiae</name>
    <dbReference type="NCBI Taxonomy" id="680125"/>
    <lineage>
        <taxon>Bacteria</taxon>
        <taxon>Pseudomonadati</taxon>
        <taxon>Pseudomonadota</taxon>
        <taxon>Alphaproteobacteria</taxon>
        <taxon>Sphingomonadales</taxon>
        <taxon>Sphingomonadaceae</taxon>
        <taxon>Parasphingopyxis</taxon>
    </lineage>
</organism>
<keyword evidence="9" id="KW-1185">Reference proteome</keyword>
<proteinExistence type="inferred from homology"/>
<dbReference type="RefSeq" id="WP_116236726.1">
    <property type="nucleotide sequence ID" value="NZ_QRDP01000004.1"/>
</dbReference>
<evidence type="ECO:0000256" key="2">
    <source>
        <dbReference type="ARBA" id="ARBA00022692"/>
    </source>
</evidence>
<dbReference type="Gene3D" id="1.10.287.110">
    <property type="entry name" value="DnaJ domain"/>
    <property type="match status" value="1"/>
</dbReference>
<dbReference type="AlphaFoldDB" id="A0A3D9FK39"/>
<feature type="transmembrane region" description="Helical" evidence="6">
    <location>
        <begin position="39"/>
        <end position="63"/>
    </location>
</feature>
<dbReference type="Proteomes" id="UP000256310">
    <property type="component" value="Unassembled WGS sequence"/>
</dbReference>
<evidence type="ECO:0000256" key="3">
    <source>
        <dbReference type="ARBA" id="ARBA00022989"/>
    </source>
</evidence>
<feature type="domain" description="J" evidence="7">
    <location>
        <begin position="77"/>
        <end position="138"/>
    </location>
</feature>
<name>A0A3D9FK39_9SPHN</name>
<dbReference type="SUPFAM" id="SSF46565">
    <property type="entry name" value="Chaperone J-domain"/>
    <property type="match status" value="1"/>
</dbReference>
<dbReference type="EMBL" id="QRDP01000004">
    <property type="protein sequence ID" value="RED17456.1"/>
    <property type="molecule type" value="Genomic_DNA"/>
</dbReference>
<dbReference type="PROSITE" id="PS50076">
    <property type="entry name" value="DNAJ_2"/>
    <property type="match status" value="1"/>
</dbReference>
<keyword evidence="3 6" id="KW-1133">Transmembrane helix</keyword>
<evidence type="ECO:0000256" key="6">
    <source>
        <dbReference type="SAM" id="Phobius"/>
    </source>
</evidence>
<dbReference type="InterPro" id="IPR036869">
    <property type="entry name" value="J_dom_sf"/>
</dbReference>
<evidence type="ECO:0000313" key="9">
    <source>
        <dbReference type="Proteomes" id="UP000256310"/>
    </source>
</evidence>
<dbReference type="GO" id="GO:0016020">
    <property type="term" value="C:membrane"/>
    <property type="evidence" value="ECO:0007669"/>
    <property type="project" value="UniProtKB-SubCell"/>
</dbReference>
<dbReference type="InterPro" id="IPR001623">
    <property type="entry name" value="DnaJ_domain"/>
</dbReference>
<sequence length="138" mass="15016">MHIVLIAAGAIALWAWKTGRLRGSDSGDWAAIAAVLLGLRWLSTGQGILALVCFSGVAIWAAYRSQQFRRARMPVAEARELLGVSENADQASIRNAHRRLIAKVHPDVGGSADLARRVNAARDILLSEARNQMPSHRK</sequence>
<comment type="caution">
    <text evidence="8">The sequence shown here is derived from an EMBL/GenBank/DDBJ whole genome shotgun (WGS) entry which is preliminary data.</text>
</comment>
<evidence type="ECO:0000256" key="1">
    <source>
        <dbReference type="ARBA" id="ARBA00004167"/>
    </source>
</evidence>
<dbReference type="PANTHER" id="PTHR12763">
    <property type="match status" value="1"/>
</dbReference>
<keyword evidence="4 6" id="KW-0472">Membrane</keyword>
<comment type="similarity">
    <text evidence="5">Belongs to the TIM14 family.</text>
</comment>